<comment type="caution">
    <text evidence="7">The sequence shown here is derived from an EMBL/GenBank/DDBJ whole genome shotgun (WGS) entry which is preliminary data.</text>
</comment>
<evidence type="ECO:0000256" key="3">
    <source>
        <dbReference type="ARBA" id="ARBA00022989"/>
    </source>
</evidence>
<evidence type="ECO:0000256" key="4">
    <source>
        <dbReference type="ARBA" id="ARBA00023136"/>
    </source>
</evidence>
<organism evidence="7 8">
    <name type="scientific">Daphnia sinensis</name>
    <dbReference type="NCBI Taxonomy" id="1820382"/>
    <lineage>
        <taxon>Eukaryota</taxon>
        <taxon>Metazoa</taxon>
        <taxon>Ecdysozoa</taxon>
        <taxon>Arthropoda</taxon>
        <taxon>Crustacea</taxon>
        <taxon>Branchiopoda</taxon>
        <taxon>Diplostraca</taxon>
        <taxon>Cladocera</taxon>
        <taxon>Anomopoda</taxon>
        <taxon>Daphniidae</taxon>
        <taxon>Daphnia</taxon>
        <taxon>Daphnia similis group</taxon>
    </lineage>
</organism>
<evidence type="ECO:0000256" key="6">
    <source>
        <dbReference type="RuleBase" id="RU363126"/>
    </source>
</evidence>
<keyword evidence="8" id="KW-1185">Reference proteome</keyword>
<name>A0AAD5KQK1_9CRUS</name>
<dbReference type="EMBL" id="WJBH02000006">
    <property type="protein sequence ID" value="KAI9557424.1"/>
    <property type="molecule type" value="Genomic_DNA"/>
</dbReference>
<feature type="transmembrane region" description="Helical" evidence="6">
    <location>
        <begin position="66"/>
        <end position="83"/>
    </location>
</feature>
<dbReference type="AlphaFoldDB" id="A0AAD5KQK1"/>
<sequence>MHTTAREAFPKPRTSIQKIGRALRLSCKLSRDYNDFGTPTASRFGENIKIVFRWKSSIYHLVWKEFLVYMFLYISITIVHDFALTDVDKHHFEDLAAYCSKFVSSLQLVLLLGFFTSTAMQRWFSLVNSIPGTSKVTAYFVNSLKENQPDGEAIVQQYARWIVLSWALVFRLVCPGLKEAYPDLMSLQNEGLLLEHERLRLEMEPCVKHHSLVVINWCLGLLRVCARRGMYYVAADYTRNLDCLMLFKKNCNNTIKFATKNIPHALIQVVTIAVYAYGLASLMARTPSKLAPDGRWESTAVSFISGYFPVANFIPFFLFYSWLKFGRMASYPFGEDKDDIDVKRLLSCHIEDAIRLQSIYVEASPIEKVVMTSISNPSHLWIDHATRRMMDERRDSFGGIELAK</sequence>
<dbReference type="PANTHER" id="PTHR10736">
    <property type="entry name" value="BESTROPHIN"/>
    <property type="match status" value="1"/>
</dbReference>
<keyword evidence="2 6" id="KW-0812">Transmembrane</keyword>
<dbReference type="GO" id="GO:0005886">
    <property type="term" value="C:plasma membrane"/>
    <property type="evidence" value="ECO:0007669"/>
    <property type="project" value="UniProtKB-SubCell"/>
</dbReference>
<evidence type="ECO:0000256" key="5">
    <source>
        <dbReference type="ARBA" id="ARBA00034769"/>
    </source>
</evidence>
<dbReference type="Proteomes" id="UP000820818">
    <property type="component" value="Linkage Group LG6"/>
</dbReference>
<dbReference type="GO" id="GO:0034707">
    <property type="term" value="C:chloride channel complex"/>
    <property type="evidence" value="ECO:0007669"/>
    <property type="project" value="UniProtKB-KW"/>
</dbReference>
<evidence type="ECO:0000256" key="1">
    <source>
        <dbReference type="ARBA" id="ARBA00004370"/>
    </source>
</evidence>
<keyword evidence="4 6" id="KW-0472">Membrane</keyword>
<protein>
    <recommendedName>
        <fullName evidence="6">Bestrophin homolog</fullName>
    </recommendedName>
</protein>
<feature type="transmembrane region" description="Helical" evidence="6">
    <location>
        <begin position="265"/>
        <end position="284"/>
    </location>
</feature>
<gene>
    <name evidence="7" type="ORF">GHT06_017252</name>
</gene>
<proteinExistence type="inferred from homology"/>
<evidence type="ECO:0000313" key="7">
    <source>
        <dbReference type="EMBL" id="KAI9557424.1"/>
    </source>
</evidence>
<feature type="transmembrane region" description="Helical" evidence="6">
    <location>
        <begin position="304"/>
        <end position="323"/>
    </location>
</feature>
<keyword evidence="6" id="KW-0407">Ion channel</keyword>
<comment type="function">
    <text evidence="6">Forms chloride channels.</text>
</comment>
<dbReference type="GO" id="GO:0005254">
    <property type="term" value="F:chloride channel activity"/>
    <property type="evidence" value="ECO:0007669"/>
    <property type="project" value="UniProtKB-KW"/>
</dbReference>
<accession>A0AAD5KQK1</accession>
<evidence type="ECO:0000256" key="2">
    <source>
        <dbReference type="ARBA" id="ARBA00022692"/>
    </source>
</evidence>
<comment type="similarity">
    <text evidence="5 6">Belongs to the anion channel-forming bestrophin (TC 1.A.46) family. Calcium-sensitive chloride channel subfamily.</text>
</comment>
<keyword evidence="6" id="KW-0869">Chloride channel</keyword>
<keyword evidence="3 6" id="KW-1133">Transmembrane helix</keyword>
<feature type="transmembrane region" description="Helical" evidence="6">
    <location>
        <begin position="95"/>
        <end position="115"/>
    </location>
</feature>
<evidence type="ECO:0000313" key="8">
    <source>
        <dbReference type="Proteomes" id="UP000820818"/>
    </source>
</evidence>
<keyword evidence="6" id="KW-0868">Chloride</keyword>
<dbReference type="InterPro" id="IPR000615">
    <property type="entry name" value="Bestrophin"/>
</dbReference>
<dbReference type="PANTHER" id="PTHR10736:SF0">
    <property type="entry name" value="BESTROPHIN HOMOLOG"/>
    <property type="match status" value="1"/>
</dbReference>
<keyword evidence="6" id="KW-1003">Cell membrane</keyword>
<comment type="subcellular location">
    <subcellularLocation>
        <location evidence="6">Cell membrane</location>
        <topology evidence="6">Multi-pass membrane protein</topology>
    </subcellularLocation>
    <subcellularLocation>
        <location evidence="1">Membrane</location>
    </subcellularLocation>
</comment>
<dbReference type="Pfam" id="PF01062">
    <property type="entry name" value="Bestrophin"/>
    <property type="match status" value="1"/>
</dbReference>
<keyword evidence="6" id="KW-0406">Ion transport</keyword>
<keyword evidence="6" id="KW-0813">Transport</keyword>
<reference evidence="7 8" key="1">
    <citation type="submission" date="2022-05" db="EMBL/GenBank/DDBJ databases">
        <title>A multi-omics perspective on studying reproductive biology in Daphnia sinensis.</title>
        <authorList>
            <person name="Jia J."/>
        </authorList>
    </citation>
    <scope>NUCLEOTIDE SEQUENCE [LARGE SCALE GENOMIC DNA]</scope>
    <source>
        <strain evidence="7 8">WSL</strain>
    </source>
</reference>
<dbReference type="InterPro" id="IPR021134">
    <property type="entry name" value="Bestrophin-like"/>
</dbReference>